<comment type="caution">
    <text evidence="1">The sequence shown here is derived from an EMBL/GenBank/DDBJ whole genome shotgun (WGS) entry which is preliminary data.</text>
</comment>
<keyword evidence="1" id="KW-0418">Kinase</keyword>
<proteinExistence type="predicted"/>
<keyword evidence="1" id="KW-0808">Transferase</keyword>
<dbReference type="EC" id="2.7.11.1" evidence="1"/>
<feature type="non-terminal residue" evidence="1">
    <location>
        <position position="1"/>
    </location>
</feature>
<reference evidence="1" key="1">
    <citation type="submission" date="2022-07" db="EMBL/GenBank/DDBJ databases">
        <title>Phylogenomic reconstructions and comparative analyses of Kickxellomycotina fungi.</title>
        <authorList>
            <person name="Reynolds N.K."/>
            <person name="Stajich J.E."/>
            <person name="Barry K."/>
            <person name="Grigoriev I.V."/>
            <person name="Crous P."/>
            <person name="Smith M.E."/>
        </authorList>
    </citation>
    <scope>NUCLEOTIDE SEQUENCE</scope>
    <source>
        <strain evidence="1">NRRL 5244</strain>
    </source>
</reference>
<organism evidence="1 2">
    <name type="scientific">Linderina macrospora</name>
    <dbReference type="NCBI Taxonomy" id="4868"/>
    <lineage>
        <taxon>Eukaryota</taxon>
        <taxon>Fungi</taxon>
        <taxon>Fungi incertae sedis</taxon>
        <taxon>Zoopagomycota</taxon>
        <taxon>Kickxellomycotina</taxon>
        <taxon>Kickxellomycetes</taxon>
        <taxon>Kickxellales</taxon>
        <taxon>Kickxellaceae</taxon>
        <taxon>Linderina</taxon>
    </lineage>
</organism>
<accession>A0ACC1J0W0</accession>
<evidence type="ECO:0000313" key="2">
    <source>
        <dbReference type="Proteomes" id="UP001150603"/>
    </source>
</evidence>
<keyword evidence="1" id="KW-0648">Protein biosynthesis</keyword>
<sequence length="400" mass="43979">KTPPSPPFFVAQKNIQGGASSRVPVERPAGDKRPLLGKAPARVAFEEFVRPSASRYRTDFEEVEFLGKGGFGSVVKARNRIDGRYYAIKKIKLDARDTEGNKKIFREVTTLSRLHHQNVVRYYTTWVEDVLVEPGMPSMLAGLPEESDESGVDSFASINIPSSDSTWSTDEDESSSSSGSNSSNSSNSTASSSDGEEGLEVSGDADRAASTSGDLASRSEGDMTGGSRSAGNVFSAIRFGTMGSGDPGKKTRARKLPVREFKIEFTDSQQNTTATSNSEGEGGVEEESDGNIQFGYDDNNDSDDSDNSYLEDLMHNDGRRRRQQQKKNSSSKRTKASKRAGKSHMDQILYIQMEYCENKTLLDMIREGIDEKEGWRLFGQILEGLNHIHQSGVIHRDLKP</sequence>
<gene>
    <name evidence="1" type="primary">GCN2_3</name>
    <name evidence="1" type="ORF">FBU59_006071</name>
</gene>
<keyword evidence="1" id="KW-0396">Initiation factor</keyword>
<dbReference type="EMBL" id="JANBPW010005124">
    <property type="protein sequence ID" value="KAJ1933308.1"/>
    <property type="molecule type" value="Genomic_DNA"/>
</dbReference>
<evidence type="ECO:0000313" key="1">
    <source>
        <dbReference type="EMBL" id="KAJ1933308.1"/>
    </source>
</evidence>
<dbReference type="Proteomes" id="UP001150603">
    <property type="component" value="Unassembled WGS sequence"/>
</dbReference>
<feature type="non-terminal residue" evidence="1">
    <location>
        <position position="400"/>
    </location>
</feature>
<name>A0ACC1J0W0_9FUNG</name>
<protein>
    <submittedName>
        <fullName evidence="1">Eukaryotic translation initiation factor 2-alpha kinase</fullName>
        <ecNumber evidence="1">2.7.11.1</ecNumber>
    </submittedName>
</protein>
<keyword evidence="2" id="KW-1185">Reference proteome</keyword>